<keyword evidence="1 2" id="KW-0808">Transferase</keyword>
<protein>
    <submittedName>
        <fullName evidence="2">CoA transferase</fullName>
    </submittedName>
</protein>
<organism evidence="2 3">
    <name type="scientific">Deinococcus knuensis</name>
    <dbReference type="NCBI Taxonomy" id="1837380"/>
    <lineage>
        <taxon>Bacteria</taxon>
        <taxon>Thermotogati</taxon>
        <taxon>Deinococcota</taxon>
        <taxon>Deinococci</taxon>
        <taxon>Deinococcales</taxon>
        <taxon>Deinococcaceae</taxon>
        <taxon>Deinococcus</taxon>
    </lineage>
</organism>
<keyword evidence="3" id="KW-1185">Reference proteome</keyword>
<dbReference type="InterPro" id="IPR003673">
    <property type="entry name" value="CoA-Trfase_fam_III"/>
</dbReference>
<dbReference type="Proteomes" id="UP000620633">
    <property type="component" value="Unassembled WGS sequence"/>
</dbReference>
<proteinExistence type="predicted"/>
<dbReference type="SUPFAM" id="SSF89796">
    <property type="entry name" value="CoA-transferase family III (CaiB/BaiF)"/>
    <property type="match status" value="1"/>
</dbReference>
<dbReference type="PANTHER" id="PTHR48207">
    <property type="entry name" value="SUCCINATE--HYDROXYMETHYLGLUTARATE COA-TRANSFERASE"/>
    <property type="match status" value="1"/>
</dbReference>
<dbReference type="InterPro" id="IPR050483">
    <property type="entry name" value="CoA-transferase_III_domain"/>
</dbReference>
<dbReference type="Pfam" id="PF02515">
    <property type="entry name" value="CoA_transf_3"/>
    <property type="match status" value="1"/>
</dbReference>
<dbReference type="Gene3D" id="3.30.1540.10">
    <property type="entry name" value="formyl-coa transferase, domain 3"/>
    <property type="match status" value="1"/>
</dbReference>
<gene>
    <name evidence="2" type="ORF">GCM10008961_36460</name>
</gene>
<sequence>MLRGNHNPVFAAPLPSGCARLILLRYSYVDVPALSRRSVPVTPSSLPLSGVRIADFTRVLTGPFSTMLLGDLGADVIKVEPPGGDDTRAWGPPFQVGEGGRESSYFLSVNRNKRSLILDLKTPDGLEAARRLIAGSDVLIENFRPGTLDRLGLGWEALGAAHPRLIYASITGFGLDGPYRDRAGYDVVAQGMGGMMSYNGEAGGPPLRVGVAVADVFAGSLVTQAILAALYARERTGRGERVDVNLLESVVALGSSQVGRFLATGEVPTPTGNDHRSIVPYGTFPCADGFVNIAVGNDALWRRFCEALDLTELGADARFITNEGRVTHRADLDARLLPGLARHSRQEIMDRLERAGVPCGPVNDLAEVFADPHVQARGVAVTVPHLTLGETTVTSPPWRFGGEALPVRRAPPTPGQHTAEVLAELGLPGMAGSTPAAPEPASD</sequence>
<dbReference type="InterPro" id="IPR044855">
    <property type="entry name" value="CoA-Trfase_III_dom3_sf"/>
</dbReference>
<evidence type="ECO:0000313" key="3">
    <source>
        <dbReference type="Proteomes" id="UP000620633"/>
    </source>
</evidence>
<reference evidence="3" key="1">
    <citation type="journal article" date="2019" name="Int. J. Syst. Evol. Microbiol.">
        <title>The Global Catalogue of Microorganisms (GCM) 10K type strain sequencing project: providing services to taxonomists for standard genome sequencing and annotation.</title>
        <authorList>
            <consortium name="The Broad Institute Genomics Platform"/>
            <consortium name="The Broad Institute Genome Sequencing Center for Infectious Disease"/>
            <person name="Wu L."/>
            <person name="Ma J."/>
        </authorList>
    </citation>
    <scope>NUCLEOTIDE SEQUENCE [LARGE SCALE GENOMIC DNA]</scope>
    <source>
        <strain evidence="3">JCM 31406</strain>
    </source>
</reference>
<dbReference type="EMBL" id="BMQO01000032">
    <property type="protein sequence ID" value="GGS41967.1"/>
    <property type="molecule type" value="Genomic_DNA"/>
</dbReference>
<dbReference type="InterPro" id="IPR023606">
    <property type="entry name" value="CoA-Trfase_III_dom_1_sf"/>
</dbReference>
<accession>A0ABQ2SYC8</accession>
<comment type="caution">
    <text evidence="2">The sequence shown here is derived from an EMBL/GenBank/DDBJ whole genome shotgun (WGS) entry which is preliminary data.</text>
</comment>
<evidence type="ECO:0000313" key="2">
    <source>
        <dbReference type="EMBL" id="GGS41967.1"/>
    </source>
</evidence>
<name>A0ABQ2SYC8_9DEIO</name>
<dbReference type="PANTHER" id="PTHR48207:SF3">
    <property type="entry name" value="SUCCINATE--HYDROXYMETHYLGLUTARATE COA-TRANSFERASE"/>
    <property type="match status" value="1"/>
</dbReference>
<evidence type="ECO:0000256" key="1">
    <source>
        <dbReference type="ARBA" id="ARBA00022679"/>
    </source>
</evidence>
<dbReference type="GO" id="GO:0016740">
    <property type="term" value="F:transferase activity"/>
    <property type="evidence" value="ECO:0007669"/>
    <property type="project" value="UniProtKB-KW"/>
</dbReference>
<dbReference type="Gene3D" id="3.40.50.10540">
    <property type="entry name" value="Crotonobetainyl-coa:carnitine coa-transferase, domain 1"/>
    <property type="match status" value="1"/>
</dbReference>